<dbReference type="EMBL" id="JAMXLR010000061">
    <property type="protein sequence ID" value="MCO6045748.1"/>
    <property type="molecule type" value="Genomic_DNA"/>
</dbReference>
<organism evidence="1 2">
    <name type="scientific">Aeoliella straminimaris</name>
    <dbReference type="NCBI Taxonomy" id="2954799"/>
    <lineage>
        <taxon>Bacteria</taxon>
        <taxon>Pseudomonadati</taxon>
        <taxon>Planctomycetota</taxon>
        <taxon>Planctomycetia</taxon>
        <taxon>Pirellulales</taxon>
        <taxon>Lacipirellulaceae</taxon>
        <taxon>Aeoliella</taxon>
    </lineage>
</organism>
<dbReference type="AlphaFoldDB" id="A0A9X2JII9"/>
<dbReference type="Proteomes" id="UP001155241">
    <property type="component" value="Unassembled WGS sequence"/>
</dbReference>
<evidence type="ECO:0000313" key="1">
    <source>
        <dbReference type="EMBL" id="MCO6045748.1"/>
    </source>
</evidence>
<comment type="caution">
    <text evidence="1">The sequence shown here is derived from an EMBL/GenBank/DDBJ whole genome shotgun (WGS) entry which is preliminary data.</text>
</comment>
<evidence type="ECO:0000313" key="2">
    <source>
        <dbReference type="Proteomes" id="UP001155241"/>
    </source>
</evidence>
<protein>
    <submittedName>
        <fullName evidence="1">Uncharacterized protein</fullName>
    </submittedName>
</protein>
<sequence>MPVAFEAPPNQPQVVETNTYVPYETSKFQNAYAWAASQVARKLPASVETLHTLESLIQQQMNGNDG</sequence>
<gene>
    <name evidence="1" type="ORF">NG895_17765</name>
</gene>
<dbReference type="RefSeq" id="WP_252853861.1">
    <property type="nucleotide sequence ID" value="NZ_JAMXLR010000061.1"/>
</dbReference>
<keyword evidence="2" id="KW-1185">Reference proteome</keyword>
<reference evidence="1" key="1">
    <citation type="submission" date="2022-06" db="EMBL/GenBank/DDBJ databases">
        <title>Aeoliella straminimaris, a novel planctomycete from sediments.</title>
        <authorList>
            <person name="Vitorino I.R."/>
            <person name="Lage O.M."/>
        </authorList>
    </citation>
    <scope>NUCLEOTIDE SEQUENCE</scope>
    <source>
        <strain evidence="1">ICT_H6.2</strain>
    </source>
</reference>
<proteinExistence type="predicted"/>
<accession>A0A9X2JII9</accession>
<name>A0A9X2JII9_9BACT</name>